<sequence>MAELSTPTGSRPFPLIDSDPHFSRVLRYMRLSDYAVWGGTTIVSPAFLYALNRVSPAMIPVTPGAKEAIRLHFRMGGMLGFIAGFMLAYQRSSFRFWGWTENKREEERDFAELSKRAREGKPLWGESFQPEWVQAAAHQNSLNSQMKLNAIPMFNFVNHPYHGVDPAKYYPRSEKKDDSQ</sequence>
<comment type="caution">
    <text evidence="1">The sequence shown here is derived from an EMBL/GenBank/DDBJ whole genome shotgun (WGS) entry which is preliminary data.</text>
</comment>
<proteinExistence type="predicted"/>
<evidence type="ECO:0000313" key="1">
    <source>
        <dbReference type="EMBL" id="KAI0028552.1"/>
    </source>
</evidence>
<name>A0ACB8QA79_9AGAM</name>
<evidence type="ECO:0000313" key="2">
    <source>
        <dbReference type="Proteomes" id="UP000814128"/>
    </source>
</evidence>
<accession>A0ACB8QA79</accession>
<reference evidence="1" key="1">
    <citation type="submission" date="2021-02" db="EMBL/GenBank/DDBJ databases">
        <authorList>
            <consortium name="DOE Joint Genome Institute"/>
            <person name="Ahrendt S."/>
            <person name="Looney B.P."/>
            <person name="Miyauchi S."/>
            <person name="Morin E."/>
            <person name="Drula E."/>
            <person name="Courty P.E."/>
            <person name="Chicoki N."/>
            <person name="Fauchery L."/>
            <person name="Kohler A."/>
            <person name="Kuo A."/>
            <person name="Labutti K."/>
            <person name="Pangilinan J."/>
            <person name="Lipzen A."/>
            <person name="Riley R."/>
            <person name="Andreopoulos W."/>
            <person name="He G."/>
            <person name="Johnson J."/>
            <person name="Barry K.W."/>
            <person name="Grigoriev I.V."/>
            <person name="Nagy L."/>
            <person name="Hibbett D."/>
            <person name="Henrissat B."/>
            <person name="Matheny P.B."/>
            <person name="Labbe J."/>
            <person name="Martin F."/>
        </authorList>
    </citation>
    <scope>NUCLEOTIDE SEQUENCE</scope>
    <source>
        <strain evidence="1">EC-137</strain>
    </source>
</reference>
<organism evidence="1 2">
    <name type="scientific">Vararia minispora EC-137</name>
    <dbReference type="NCBI Taxonomy" id="1314806"/>
    <lineage>
        <taxon>Eukaryota</taxon>
        <taxon>Fungi</taxon>
        <taxon>Dikarya</taxon>
        <taxon>Basidiomycota</taxon>
        <taxon>Agaricomycotina</taxon>
        <taxon>Agaricomycetes</taxon>
        <taxon>Russulales</taxon>
        <taxon>Lachnocladiaceae</taxon>
        <taxon>Vararia</taxon>
    </lineage>
</organism>
<dbReference type="EMBL" id="MU273743">
    <property type="protein sequence ID" value="KAI0028552.1"/>
    <property type="molecule type" value="Genomic_DNA"/>
</dbReference>
<protein>
    <submittedName>
        <fullName evidence="1">NADH-ubiquinone oxidoreductase complex I, 21 kDa subunit-domain-containing protein</fullName>
    </submittedName>
</protein>
<reference evidence="1" key="2">
    <citation type="journal article" date="2022" name="New Phytol.">
        <title>Evolutionary transition to the ectomycorrhizal habit in the genomes of a hyperdiverse lineage of mushroom-forming fungi.</title>
        <authorList>
            <person name="Looney B."/>
            <person name="Miyauchi S."/>
            <person name="Morin E."/>
            <person name="Drula E."/>
            <person name="Courty P.E."/>
            <person name="Kohler A."/>
            <person name="Kuo A."/>
            <person name="LaButti K."/>
            <person name="Pangilinan J."/>
            <person name="Lipzen A."/>
            <person name="Riley R."/>
            <person name="Andreopoulos W."/>
            <person name="He G."/>
            <person name="Johnson J."/>
            <person name="Nolan M."/>
            <person name="Tritt A."/>
            <person name="Barry K.W."/>
            <person name="Grigoriev I.V."/>
            <person name="Nagy L.G."/>
            <person name="Hibbett D."/>
            <person name="Henrissat B."/>
            <person name="Matheny P.B."/>
            <person name="Labbe J."/>
            <person name="Martin F.M."/>
        </authorList>
    </citation>
    <scope>NUCLEOTIDE SEQUENCE</scope>
    <source>
        <strain evidence="1">EC-137</strain>
    </source>
</reference>
<gene>
    <name evidence="1" type="ORF">K488DRAFT_89626</name>
</gene>
<dbReference type="Proteomes" id="UP000814128">
    <property type="component" value="Unassembled WGS sequence"/>
</dbReference>
<keyword evidence="2" id="KW-1185">Reference proteome</keyword>